<gene>
    <name evidence="5" type="ORF">AWC12_19340</name>
</gene>
<comment type="similarity">
    <text evidence="1">Belongs to the ATP-dependent AMP-binding enzyme family.</text>
</comment>
<dbReference type="InterPro" id="IPR042099">
    <property type="entry name" value="ANL_N_sf"/>
</dbReference>
<dbReference type="InterPro" id="IPR025110">
    <property type="entry name" value="AMP-bd_C"/>
</dbReference>
<proteinExistence type="inferred from homology"/>
<evidence type="ECO:0000259" key="4">
    <source>
        <dbReference type="Pfam" id="PF13193"/>
    </source>
</evidence>
<accession>A0A1X1WI01</accession>
<dbReference type="RefSeq" id="WP_085176206.1">
    <property type="nucleotide sequence ID" value="NZ_LQPC01000037.1"/>
</dbReference>
<dbReference type="Gene3D" id="3.30.300.30">
    <property type="match status" value="1"/>
</dbReference>
<dbReference type="Pfam" id="PF00501">
    <property type="entry name" value="AMP-binding"/>
    <property type="match status" value="1"/>
</dbReference>
<feature type="domain" description="AMP-binding enzyme C-terminal" evidence="4">
    <location>
        <begin position="453"/>
        <end position="531"/>
    </location>
</feature>
<dbReference type="Pfam" id="PF13193">
    <property type="entry name" value="AMP-binding_C"/>
    <property type="match status" value="1"/>
</dbReference>
<sequence length="547" mass="59073">MTSSVGSAARTFEYGPLPYEPTMPAVLASVVAEHGRSDLVVTCLDDGSVERITYAQADADSAAMSARLINAGITKGLRVGILAPNGPEFVVAFLAVTRIGAVALPLNTFLQPAELAWVLRDADVHTVLSVQSILGKDMLSRLTAAADGMDVPLRSGALPQLRNVLPLGPVTAEWPVEWPEPATPEFLAACEQTVRPTDDLLVIYTSGSTSHPKGIVHTHGTAITHSRFIAGEHGWNADDNIYVPMVFFWVAGLVFGFLGPLQHGATVLTEHKFEAGHTLRLLERERATYTTGFPHVGPALVNHPDFATTDLSRLREGYQQVLLSPERRTPDPSLRVAQLGMTETCSSHTWWPPHEEVPEAKRGSLGVSAPGYEHKIVNDEGVEVPNGVTGEICVRGTALLRGMIGKHWYEVVDRDGWLHTKDAGYRDDDGHLYFAGRTDEMIKTSGTNVAPMEVEAALRHLPEVRVAYVVGVPDTERGAIVSAAVVLNDGHHATADSLVAACRARLAAYKVPKRWAILADAEGLPYTTTDKIDKRRLAVLMAEGALG</sequence>
<comment type="caution">
    <text evidence="5">The sequence shown here is derived from an EMBL/GenBank/DDBJ whole genome shotgun (WGS) entry which is preliminary data.</text>
</comment>
<keyword evidence="2" id="KW-0436">Ligase</keyword>
<dbReference type="SUPFAM" id="SSF56801">
    <property type="entry name" value="Acetyl-CoA synthetase-like"/>
    <property type="match status" value="1"/>
</dbReference>
<dbReference type="InterPro" id="IPR000873">
    <property type="entry name" value="AMP-dep_synth/lig_dom"/>
</dbReference>
<evidence type="ECO:0000313" key="5">
    <source>
        <dbReference type="EMBL" id="ORV86231.1"/>
    </source>
</evidence>
<dbReference type="PROSITE" id="PS00455">
    <property type="entry name" value="AMP_BINDING"/>
    <property type="match status" value="1"/>
</dbReference>
<dbReference type="Proteomes" id="UP000193622">
    <property type="component" value="Unassembled WGS sequence"/>
</dbReference>
<evidence type="ECO:0000259" key="3">
    <source>
        <dbReference type="Pfam" id="PF00501"/>
    </source>
</evidence>
<dbReference type="AlphaFoldDB" id="A0A1X1WI01"/>
<reference evidence="5 6" key="1">
    <citation type="submission" date="2016-01" db="EMBL/GenBank/DDBJ databases">
        <title>The new phylogeny of the genus Mycobacterium.</title>
        <authorList>
            <person name="Tarcisio F."/>
            <person name="Conor M."/>
            <person name="Antonella G."/>
            <person name="Elisabetta G."/>
            <person name="Giulia F.S."/>
            <person name="Sara T."/>
            <person name="Anna F."/>
            <person name="Clotilde B."/>
            <person name="Roberto B."/>
            <person name="Veronica D.S."/>
            <person name="Fabio R."/>
            <person name="Monica P."/>
            <person name="Olivier J."/>
            <person name="Enrico T."/>
            <person name="Nicola S."/>
        </authorList>
    </citation>
    <scope>NUCLEOTIDE SEQUENCE [LARGE SCALE GENOMIC DNA]</scope>
    <source>
        <strain evidence="5 6">DSM 45541</strain>
    </source>
</reference>
<name>A0A1X1WI01_MYCIR</name>
<dbReference type="CDD" id="cd04433">
    <property type="entry name" value="AFD_class_I"/>
    <property type="match status" value="1"/>
</dbReference>
<protein>
    <submittedName>
        <fullName evidence="5">Acyl-CoA synthetase</fullName>
    </submittedName>
</protein>
<dbReference type="PANTHER" id="PTHR43201:SF5">
    <property type="entry name" value="MEDIUM-CHAIN ACYL-COA LIGASE ACSF2, MITOCHONDRIAL"/>
    <property type="match status" value="1"/>
</dbReference>
<dbReference type="GO" id="GO:0031956">
    <property type="term" value="F:medium-chain fatty acid-CoA ligase activity"/>
    <property type="evidence" value="ECO:0007669"/>
    <property type="project" value="TreeGrafter"/>
</dbReference>
<dbReference type="PANTHER" id="PTHR43201">
    <property type="entry name" value="ACYL-COA SYNTHETASE"/>
    <property type="match status" value="1"/>
</dbReference>
<dbReference type="EMBL" id="LQPC01000037">
    <property type="protein sequence ID" value="ORV86231.1"/>
    <property type="molecule type" value="Genomic_DNA"/>
</dbReference>
<evidence type="ECO:0000256" key="2">
    <source>
        <dbReference type="ARBA" id="ARBA00022598"/>
    </source>
</evidence>
<evidence type="ECO:0000256" key="1">
    <source>
        <dbReference type="ARBA" id="ARBA00006432"/>
    </source>
</evidence>
<dbReference type="Gene3D" id="3.40.50.12780">
    <property type="entry name" value="N-terminal domain of ligase-like"/>
    <property type="match status" value="1"/>
</dbReference>
<dbReference type="GO" id="GO:0006631">
    <property type="term" value="P:fatty acid metabolic process"/>
    <property type="evidence" value="ECO:0007669"/>
    <property type="project" value="TreeGrafter"/>
</dbReference>
<organism evidence="5 6">
    <name type="scientific">Mycolicibacterium iranicum</name>
    <name type="common">Mycobacterium iranicum</name>
    <dbReference type="NCBI Taxonomy" id="912594"/>
    <lineage>
        <taxon>Bacteria</taxon>
        <taxon>Bacillati</taxon>
        <taxon>Actinomycetota</taxon>
        <taxon>Actinomycetes</taxon>
        <taxon>Mycobacteriales</taxon>
        <taxon>Mycobacteriaceae</taxon>
        <taxon>Mycolicibacterium</taxon>
    </lineage>
</organism>
<dbReference type="InterPro" id="IPR045851">
    <property type="entry name" value="AMP-bd_C_sf"/>
</dbReference>
<dbReference type="InterPro" id="IPR020845">
    <property type="entry name" value="AMP-binding_CS"/>
</dbReference>
<evidence type="ECO:0000313" key="6">
    <source>
        <dbReference type="Proteomes" id="UP000193622"/>
    </source>
</evidence>
<feature type="domain" description="AMP-dependent synthetase/ligase" evidence="3">
    <location>
        <begin position="43"/>
        <end position="402"/>
    </location>
</feature>